<dbReference type="PANTHER" id="PTHR47506">
    <property type="entry name" value="TRANSCRIPTIONAL REGULATORY PROTEIN"/>
    <property type="match status" value="1"/>
</dbReference>
<dbReference type="InterPro" id="IPR001647">
    <property type="entry name" value="HTH_TetR"/>
</dbReference>
<gene>
    <name evidence="6" type="ORF">ISO4_01535</name>
</gene>
<keyword evidence="7" id="KW-1185">Reference proteome</keyword>
<comment type="caution">
    <text evidence="6">The sequence shown here is derived from an EMBL/GenBank/DDBJ whole genome shotgun (WGS) entry which is preliminary data.</text>
</comment>
<reference evidence="6 7" key="1">
    <citation type="submission" date="2012-09" db="EMBL/GenBank/DDBJ databases">
        <title>Genome Sequence of alkane-degrading Bacterium Alcanivorax venustensis ISO4.</title>
        <authorList>
            <person name="Lai Q."/>
            <person name="Shao Z."/>
        </authorList>
    </citation>
    <scope>NUCLEOTIDE SEQUENCE [LARGE SCALE GENOMIC DNA]</scope>
    <source>
        <strain evidence="6 7">ISO4</strain>
    </source>
</reference>
<sequence>MARLVMERSDVLPLLGEAFREHGYEGASLSVITKQTGLGRGSLYHFFPGGKAEMAAAVLENIEAWFEREIFAPLRSETDAQAAIDAMWEAVSAYFQSGQRVCLVGAFALSDTRDRFASAVNAYFERWIEALADALGRQGHDGERADAIAEQVVAGIQGAITLARARRDAGLFERVISGLRAMTEK</sequence>
<dbReference type="InterPro" id="IPR036271">
    <property type="entry name" value="Tet_transcr_reg_TetR-rel_C_sf"/>
</dbReference>
<name>A0ABS0AFL2_9GAMM</name>
<evidence type="ECO:0000256" key="3">
    <source>
        <dbReference type="ARBA" id="ARBA00023163"/>
    </source>
</evidence>
<dbReference type="Proteomes" id="UP000644441">
    <property type="component" value="Unassembled WGS sequence"/>
</dbReference>
<evidence type="ECO:0000259" key="5">
    <source>
        <dbReference type="PROSITE" id="PS50977"/>
    </source>
</evidence>
<accession>A0ABS0AFL2</accession>
<dbReference type="Pfam" id="PF21993">
    <property type="entry name" value="TetR_C_13_2"/>
    <property type="match status" value="1"/>
</dbReference>
<evidence type="ECO:0000256" key="2">
    <source>
        <dbReference type="ARBA" id="ARBA00023125"/>
    </source>
</evidence>
<feature type="domain" description="HTH tetR-type" evidence="5">
    <location>
        <begin position="5"/>
        <end position="65"/>
    </location>
</feature>
<evidence type="ECO:0000256" key="1">
    <source>
        <dbReference type="ARBA" id="ARBA00023015"/>
    </source>
</evidence>
<keyword evidence="3" id="KW-0804">Transcription</keyword>
<keyword evidence="1" id="KW-0805">Transcription regulation</keyword>
<dbReference type="PANTHER" id="PTHR47506:SF1">
    <property type="entry name" value="HTH-TYPE TRANSCRIPTIONAL REGULATOR YJDC"/>
    <property type="match status" value="1"/>
</dbReference>
<dbReference type="InterPro" id="IPR054156">
    <property type="entry name" value="YxaF_TetR_C"/>
</dbReference>
<evidence type="ECO:0000313" key="6">
    <source>
        <dbReference type="EMBL" id="MBF5052933.1"/>
    </source>
</evidence>
<dbReference type="InterPro" id="IPR009057">
    <property type="entry name" value="Homeodomain-like_sf"/>
</dbReference>
<feature type="DNA-binding region" description="H-T-H motif" evidence="4">
    <location>
        <begin position="28"/>
        <end position="47"/>
    </location>
</feature>
<dbReference type="Gene3D" id="1.10.357.10">
    <property type="entry name" value="Tetracycline Repressor, domain 2"/>
    <property type="match status" value="1"/>
</dbReference>
<keyword evidence="2 4" id="KW-0238">DNA-binding</keyword>
<evidence type="ECO:0000256" key="4">
    <source>
        <dbReference type="PROSITE-ProRule" id="PRU00335"/>
    </source>
</evidence>
<organism evidence="6 7">
    <name type="scientific">Alloalcanivorax venustensis ISO4</name>
    <dbReference type="NCBI Taxonomy" id="1177184"/>
    <lineage>
        <taxon>Bacteria</taxon>
        <taxon>Pseudomonadati</taxon>
        <taxon>Pseudomonadota</taxon>
        <taxon>Gammaproteobacteria</taxon>
        <taxon>Oceanospirillales</taxon>
        <taxon>Alcanivoracaceae</taxon>
        <taxon>Alloalcanivorax</taxon>
    </lineage>
</organism>
<protein>
    <submittedName>
        <fullName evidence="6">TetR family transcriptional regulator</fullName>
    </submittedName>
</protein>
<evidence type="ECO:0000313" key="7">
    <source>
        <dbReference type="Proteomes" id="UP000644441"/>
    </source>
</evidence>
<dbReference type="RefSeq" id="WP_194855790.1">
    <property type="nucleotide sequence ID" value="NZ_ARXR01000009.1"/>
</dbReference>
<dbReference type="SUPFAM" id="SSF46689">
    <property type="entry name" value="Homeodomain-like"/>
    <property type="match status" value="1"/>
</dbReference>
<dbReference type="EMBL" id="ARXR01000009">
    <property type="protein sequence ID" value="MBF5052933.1"/>
    <property type="molecule type" value="Genomic_DNA"/>
</dbReference>
<proteinExistence type="predicted"/>
<dbReference type="SUPFAM" id="SSF48498">
    <property type="entry name" value="Tetracyclin repressor-like, C-terminal domain"/>
    <property type="match status" value="1"/>
</dbReference>
<dbReference type="PROSITE" id="PS50977">
    <property type="entry name" value="HTH_TETR_2"/>
    <property type="match status" value="1"/>
</dbReference>
<dbReference type="Pfam" id="PF00440">
    <property type="entry name" value="TetR_N"/>
    <property type="match status" value="1"/>
</dbReference>